<feature type="region of interest" description="Disordered" evidence="8">
    <location>
        <begin position="678"/>
        <end position="698"/>
    </location>
</feature>
<accession>A0A8H7SYB0</accession>
<dbReference type="InterPro" id="IPR036964">
    <property type="entry name" value="RASGEF_cat_dom_sf"/>
</dbReference>
<dbReference type="SMART" id="SM00147">
    <property type="entry name" value="RasGEF"/>
    <property type="match status" value="1"/>
</dbReference>
<comment type="subcellular location">
    <subcellularLocation>
        <location evidence="1">Nucleus</location>
    </subcellularLocation>
</comment>
<feature type="compositionally biased region" description="Basic and acidic residues" evidence="8">
    <location>
        <begin position="822"/>
        <end position="832"/>
    </location>
</feature>
<keyword evidence="4" id="KW-0804">Transcription</keyword>
<evidence type="ECO:0000259" key="9">
    <source>
        <dbReference type="PROSITE" id="PS50009"/>
    </source>
</evidence>
<evidence type="ECO:0000256" key="8">
    <source>
        <dbReference type="SAM" id="MobiDB-lite"/>
    </source>
</evidence>
<dbReference type="SUPFAM" id="SSF48366">
    <property type="entry name" value="Ras GEF"/>
    <property type="match status" value="1"/>
</dbReference>
<dbReference type="InterPro" id="IPR045127">
    <property type="entry name" value="TAF11-like"/>
</dbReference>
<dbReference type="GO" id="GO:0005085">
    <property type="term" value="F:guanyl-nucleotide exchange factor activity"/>
    <property type="evidence" value="ECO:0007669"/>
    <property type="project" value="UniProtKB-KW"/>
</dbReference>
<comment type="caution">
    <text evidence="10">The sequence shown here is derived from an EMBL/GenBank/DDBJ whole genome shotgun (WGS) entry which is preliminary data.</text>
</comment>
<reference evidence="10" key="1">
    <citation type="submission" date="2021-01" db="EMBL/GenBank/DDBJ databases">
        <title>Metabolic potential, ecology and presence of endohyphal bacteria is reflected in genomic diversity of Mucoromycotina.</title>
        <authorList>
            <person name="Muszewska A."/>
            <person name="Okrasinska A."/>
            <person name="Steczkiewicz K."/>
            <person name="Drgas O."/>
            <person name="Orlowska M."/>
            <person name="Perlinska-Lenart U."/>
            <person name="Aleksandrzak-Piekarczyk T."/>
            <person name="Szatraj K."/>
            <person name="Zielenkiewicz U."/>
            <person name="Pilsyk S."/>
            <person name="Malc E."/>
            <person name="Mieczkowski P."/>
            <person name="Kruszewska J.S."/>
            <person name="Biernat P."/>
            <person name="Pawlowska J."/>
        </authorList>
    </citation>
    <scope>NUCLEOTIDE SEQUENCE</scope>
    <source>
        <strain evidence="10">WA0000018081</strain>
    </source>
</reference>
<dbReference type="PANTHER" id="PTHR13218">
    <property type="entry name" value="TRANSCRIPTION INITIATION FACTOR TFIID SUBUNIT 11-RELATED"/>
    <property type="match status" value="1"/>
</dbReference>
<feature type="region of interest" description="Disordered" evidence="8">
    <location>
        <begin position="76"/>
        <end position="115"/>
    </location>
</feature>
<evidence type="ECO:0000313" key="10">
    <source>
        <dbReference type="EMBL" id="KAG2237784.1"/>
    </source>
</evidence>
<dbReference type="Pfam" id="PF00617">
    <property type="entry name" value="RasGEF"/>
    <property type="match status" value="1"/>
</dbReference>
<feature type="compositionally biased region" description="Pro residues" evidence="8">
    <location>
        <begin position="770"/>
        <end position="783"/>
    </location>
</feature>
<dbReference type="AlphaFoldDB" id="A0A8H7SYB0"/>
<feature type="region of interest" description="Disordered" evidence="8">
    <location>
        <begin position="571"/>
        <end position="615"/>
    </location>
</feature>
<feature type="compositionally biased region" description="Polar residues" evidence="8">
    <location>
        <begin position="737"/>
        <end position="752"/>
    </location>
</feature>
<dbReference type="Pfam" id="PF04719">
    <property type="entry name" value="TAFII28"/>
    <property type="match status" value="1"/>
</dbReference>
<dbReference type="GO" id="GO:0046982">
    <property type="term" value="F:protein heterodimerization activity"/>
    <property type="evidence" value="ECO:0007669"/>
    <property type="project" value="InterPro"/>
</dbReference>
<keyword evidence="3" id="KW-0805">Transcription regulation</keyword>
<evidence type="ECO:0000256" key="1">
    <source>
        <dbReference type="ARBA" id="ARBA00004123"/>
    </source>
</evidence>
<dbReference type="GO" id="GO:0005669">
    <property type="term" value="C:transcription factor TFIID complex"/>
    <property type="evidence" value="ECO:0007669"/>
    <property type="project" value="InterPro"/>
</dbReference>
<evidence type="ECO:0000256" key="5">
    <source>
        <dbReference type="ARBA" id="ARBA00023242"/>
    </source>
</evidence>
<dbReference type="SUPFAM" id="SSF47113">
    <property type="entry name" value="Histone-fold"/>
    <property type="match status" value="1"/>
</dbReference>
<feature type="domain" description="Ras-GEF" evidence="9">
    <location>
        <begin position="305"/>
        <end position="576"/>
    </location>
</feature>
<evidence type="ECO:0000256" key="3">
    <source>
        <dbReference type="ARBA" id="ARBA00023015"/>
    </source>
</evidence>
<keyword evidence="11" id="KW-1185">Reference proteome</keyword>
<name>A0A8H7SYB0_9FUNG</name>
<dbReference type="InterPro" id="IPR006809">
    <property type="entry name" value="TAFII28_dom"/>
</dbReference>
<dbReference type="EMBL" id="JAEPRE010000003">
    <property type="protein sequence ID" value="KAG2237784.1"/>
    <property type="molecule type" value="Genomic_DNA"/>
</dbReference>
<organism evidence="10 11">
    <name type="scientific">Thamnidium elegans</name>
    <dbReference type="NCBI Taxonomy" id="101142"/>
    <lineage>
        <taxon>Eukaryota</taxon>
        <taxon>Fungi</taxon>
        <taxon>Fungi incertae sedis</taxon>
        <taxon>Mucoromycota</taxon>
        <taxon>Mucoromycotina</taxon>
        <taxon>Mucoromycetes</taxon>
        <taxon>Mucorales</taxon>
        <taxon>Mucorineae</taxon>
        <taxon>Mucoraceae</taxon>
        <taxon>Thamnidium</taxon>
    </lineage>
</organism>
<evidence type="ECO:0000313" key="11">
    <source>
        <dbReference type="Proteomes" id="UP000613177"/>
    </source>
</evidence>
<dbReference type="InterPro" id="IPR001895">
    <property type="entry name" value="RASGEF_cat_dom"/>
</dbReference>
<feature type="region of interest" description="Disordered" evidence="8">
    <location>
        <begin position="716"/>
        <end position="841"/>
    </location>
</feature>
<keyword evidence="5" id="KW-0539">Nucleus</keyword>
<evidence type="ECO:0000256" key="2">
    <source>
        <dbReference type="ARBA" id="ARBA00009788"/>
    </source>
</evidence>
<dbReference type="InterPro" id="IPR009072">
    <property type="entry name" value="Histone-fold"/>
</dbReference>
<evidence type="ECO:0000256" key="6">
    <source>
        <dbReference type="ARBA" id="ARBA00072882"/>
    </source>
</evidence>
<dbReference type="PROSITE" id="PS50009">
    <property type="entry name" value="RASGEF_CAT"/>
    <property type="match status" value="1"/>
</dbReference>
<dbReference type="InterPro" id="IPR023578">
    <property type="entry name" value="Ras_GEF_dom_sf"/>
</dbReference>
<gene>
    <name evidence="10" type="ORF">INT48_009723</name>
</gene>
<dbReference type="CDD" id="cd08048">
    <property type="entry name" value="HFD_TAF11"/>
    <property type="match status" value="1"/>
</dbReference>
<feature type="compositionally biased region" description="Low complexity" evidence="8">
    <location>
        <begin position="578"/>
        <end position="615"/>
    </location>
</feature>
<dbReference type="GO" id="GO:0016251">
    <property type="term" value="F:RNA polymerase II general transcription initiation factor activity"/>
    <property type="evidence" value="ECO:0007669"/>
    <property type="project" value="TreeGrafter"/>
</dbReference>
<protein>
    <recommendedName>
        <fullName evidence="6">Transcription initiation factor TFIID subunit 11</fullName>
    </recommendedName>
</protein>
<dbReference type="GO" id="GO:0051123">
    <property type="term" value="P:RNA polymerase II preinitiation complex assembly"/>
    <property type="evidence" value="ECO:0007669"/>
    <property type="project" value="InterPro"/>
</dbReference>
<dbReference type="FunFam" id="1.10.20.10:FF:000061">
    <property type="entry name" value="TFIID subunit"/>
    <property type="match status" value="1"/>
</dbReference>
<dbReference type="Gene3D" id="1.10.20.10">
    <property type="entry name" value="Histone, subunit A"/>
    <property type="match status" value="1"/>
</dbReference>
<keyword evidence="7" id="KW-0344">Guanine-nucleotide releasing factor</keyword>
<dbReference type="PANTHER" id="PTHR13218:SF8">
    <property type="entry name" value="TRANSCRIPTION INITIATION FACTOR TFIID SUBUNIT 11"/>
    <property type="match status" value="1"/>
</dbReference>
<sequence length="965" mass="108320">MNSTLNYTNATELLEQGKRKDAYAAFLSVVELSTQQLHGVKFVHQSMVSKPLKYEDSLALLRSCLDQLEKIAMQKLPGATKTPPPVPPKPNLSQKPTLPPRPKKPIELKRSRGNSVSFADEPKSIMIPDKKPDETVLSSNEIEEEDDDDDIVIENIKPTKRPSTVNMNHTTSPPQRIIRGRSKSWVVQSDSGSKRDSIDVLLETIVDPTNLLPAQTNTGDSLAIPNTTQTTDYVPNIPAPPLLATHRRLQHRLHELETDLQDCKDKDQFVRSDRAYKVACAKQTLEKVRTLYMSAMTIPNILQFPPHLTAYQLTLIESSIFREIPSHALLTHSSRAPHGKIVVSTDFFNFMTRSIEHSILLPQEPSKRVEIMNRWIKIANKLLFLHNYQTLKAIISALGTPPIQRLKRTWECLPKKQMTRLDMLSNLMSESDNYLKYRQHIAVLNKKQLYSSPVVPFLGVFMHDITYIHAACKGNPDDTRIQSVLNHLQLFQRAPEYPQAPPTSFNSTKKHLFRPSLHFGSAKNTNRGTTAALMGEDQGQETETELEQQLIVQYILMRPWVSEKTIDALSNLREPAKPRSSSSTTNTSPSSRPSSNVSPSTSTATSPVTSIIPNPSILSNNLSALSNASSFMRFNHGNALDTDLTTLSGEDNKRSLGGFWPFRKSTDKSMNDSVIFAPRESNWSDEDDDEDEESDTFSHGTLVFREKFGIIKRKSSFHATSPPPSRKSPLHAAFSPPHQTMSSSPPQYNRPMTSAAAAAAAIKRSNVSAPPTPALPPPPPPQSPSATPYRRQSATNVNSRQGSVETDREGSVNTTAEDEENVTAKEKEKEVVEPEPEDDEKDDIVLDMDAHMQAQMEKAKEDMMLLLENFSPEQLQRYEAYRRSALNRTNVKRLVSQVLNQQISQTMAFVVAGFSKVYVGEIVEKAREIMEEWGHTGAIRPEHLREAHRRYKKNEVTSSLLGRKL</sequence>
<dbReference type="Proteomes" id="UP000613177">
    <property type="component" value="Unassembled WGS sequence"/>
</dbReference>
<feature type="compositionally biased region" description="Polar residues" evidence="8">
    <location>
        <begin position="790"/>
        <end position="804"/>
    </location>
</feature>
<dbReference type="Gene3D" id="1.10.840.10">
    <property type="entry name" value="Ras guanine-nucleotide exchange factors catalytic domain"/>
    <property type="match status" value="1"/>
</dbReference>
<evidence type="ECO:0000256" key="7">
    <source>
        <dbReference type="PROSITE-ProRule" id="PRU00168"/>
    </source>
</evidence>
<proteinExistence type="inferred from homology"/>
<evidence type="ECO:0000256" key="4">
    <source>
        <dbReference type="ARBA" id="ARBA00023163"/>
    </source>
</evidence>
<feature type="compositionally biased region" description="Acidic residues" evidence="8">
    <location>
        <begin position="683"/>
        <end position="695"/>
    </location>
</feature>
<dbReference type="GO" id="GO:0007264">
    <property type="term" value="P:small GTPase-mediated signal transduction"/>
    <property type="evidence" value="ECO:0007669"/>
    <property type="project" value="InterPro"/>
</dbReference>
<comment type="similarity">
    <text evidence="2">Belongs to the TAF11 family.</text>
</comment>